<organism evidence="2 3">
    <name type="scientific">Daphnia pulex</name>
    <name type="common">Water flea</name>
    <dbReference type="NCBI Taxonomy" id="6669"/>
    <lineage>
        <taxon>Eukaryota</taxon>
        <taxon>Metazoa</taxon>
        <taxon>Ecdysozoa</taxon>
        <taxon>Arthropoda</taxon>
        <taxon>Crustacea</taxon>
        <taxon>Branchiopoda</taxon>
        <taxon>Diplostraca</taxon>
        <taxon>Cladocera</taxon>
        <taxon>Anomopoda</taxon>
        <taxon>Daphniidae</taxon>
        <taxon>Daphnia</taxon>
    </lineage>
</organism>
<dbReference type="InParanoid" id="E9GXL4"/>
<keyword evidence="3" id="KW-1185">Reference proteome</keyword>
<feature type="region of interest" description="Disordered" evidence="1">
    <location>
        <begin position="12"/>
        <end position="33"/>
    </location>
</feature>
<dbReference type="EMBL" id="GL732573">
    <property type="protein sequence ID" value="EFX75677.1"/>
    <property type="molecule type" value="Genomic_DNA"/>
</dbReference>
<sequence length="164" mass="17795">MLALFLASSPLPTRQPLMSSENPEIRHASIPDSGDAEHRNMLGLILLLLLGKKKKYRRSTSHEDKDGIIKKNTKKITGQKGGGLVAEAYTVSINEPNSTGHADDSTQHASVFAVKDSSLFFPYLSLSTKETRQHHGLLAVSLFQHHVIIKQSNPAASSGQGATQ</sequence>
<gene>
    <name evidence="2" type="ORF">DAPPUDRAFT_249944</name>
</gene>
<name>E9GXL4_DAPPU</name>
<evidence type="ECO:0000256" key="1">
    <source>
        <dbReference type="SAM" id="MobiDB-lite"/>
    </source>
</evidence>
<dbReference type="KEGG" id="dpx:DAPPUDRAFT_249944"/>
<accession>E9GXL4</accession>
<protein>
    <submittedName>
        <fullName evidence="2">Uncharacterized protein</fullName>
    </submittedName>
</protein>
<reference evidence="2 3" key="1">
    <citation type="journal article" date="2011" name="Science">
        <title>The ecoresponsive genome of Daphnia pulex.</title>
        <authorList>
            <person name="Colbourne J.K."/>
            <person name="Pfrender M.E."/>
            <person name="Gilbert D."/>
            <person name="Thomas W.K."/>
            <person name="Tucker A."/>
            <person name="Oakley T.H."/>
            <person name="Tokishita S."/>
            <person name="Aerts A."/>
            <person name="Arnold G.J."/>
            <person name="Basu M.K."/>
            <person name="Bauer D.J."/>
            <person name="Caceres C.E."/>
            <person name="Carmel L."/>
            <person name="Casola C."/>
            <person name="Choi J.H."/>
            <person name="Detter J.C."/>
            <person name="Dong Q."/>
            <person name="Dusheyko S."/>
            <person name="Eads B.D."/>
            <person name="Frohlich T."/>
            <person name="Geiler-Samerotte K.A."/>
            <person name="Gerlach D."/>
            <person name="Hatcher P."/>
            <person name="Jogdeo S."/>
            <person name="Krijgsveld J."/>
            <person name="Kriventseva E.V."/>
            <person name="Kultz D."/>
            <person name="Laforsch C."/>
            <person name="Lindquist E."/>
            <person name="Lopez J."/>
            <person name="Manak J.R."/>
            <person name="Muller J."/>
            <person name="Pangilinan J."/>
            <person name="Patwardhan R.P."/>
            <person name="Pitluck S."/>
            <person name="Pritham E.J."/>
            <person name="Rechtsteiner A."/>
            <person name="Rho M."/>
            <person name="Rogozin I.B."/>
            <person name="Sakarya O."/>
            <person name="Salamov A."/>
            <person name="Schaack S."/>
            <person name="Shapiro H."/>
            <person name="Shiga Y."/>
            <person name="Skalitzky C."/>
            <person name="Smith Z."/>
            <person name="Souvorov A."/>
            <person name="Sung W."/>
            <person name="Tang Z."/>
            <person name="Tsuchiya D."/>
            <person name="Tu H."/>
            <person name="Vos H."/>
            <person name="Wang M."/>
            <person name="Wolf Y.I."/>
            <person name="Yamagata H."/>
            <person name="Yamada T."/>
            <person name="Ye Y."/>
            <person name="Shaw J.R."/>
            <person name="Andrews J."/>
            <person name="Crease T.J."/>
            <person name="Tang H."/>
            <person name="Lucas S.M."/>
            <person name="Robertson H.M."/>
            <person name="Bork P."/>
            <person name="Koonin E.V."/>
            <person name="Zdobnov E.M."/>
            <person name="Grigoriev I.V."/>
            <person name="Lynch M."/>
            <person name="Boore J.L."/>
        </authorList>
    </citation>
    <scope>NUCLEOTIDE SEQUENCE [LARGE SCALE GENOMIC DNA]</scope>
</reference>
<dbReference type="AlphaFoldDB" id="E9GXL4"/>
<proteinExistence type="predicted"/>
<dbReference type="HOGENOM" id="CLU_1620706_0_0_1"/>
<evidence type="ECO:0000313" key="3">
    <source>
        <dbReference type="Proteomes" id="UP000000305"/>
    </source>
</evidence>
<feature type="compositionally biased region" description="Basic and acidic residues" evidence="1">
    <location>
        <begin position="23"/>
        <end position="33"/>
    </location>
</feature>
<feature type="compositionally biased region" description="Polar residues" evidence="1">
    <location>
        <begin position="12"/>
        <end position="22"/>
    </location>
</feature>
<dbReference type="Proteomes" id="UP000000305">
    <property type="component" value="Unassembled WGS sequence"/>
</dbReference>
<evidence type="ECO:0000313" key="2">
    <source>
        <dbReference type="EMBL" id="EFX75677.1"/>
    </source>
</evidence>